<accession>A0A4Y9QV82</accession>
<dbReference type="CDD" id="cd00085">
    <property type="entry name" value="HNHc"/>
    <property type="match status" value="1"/>
</dbReference>
<dbReference type="Gene3D" id="1.10.30.50">
    <property type="match status" value="1"/>
</dbReference>
<dbReference type="InterPro" id="IPR003615">
    <property type="entry name" value="HNH_nuc"/>
</dbReference>
<feature type="domain" description="HNH nuclease" evidence="2">
    <location>
        <begin position="366"/>
        <end position="417"/>
    </location>
</feature>
<evidence type="ECO:0000259" key="2">
    <source>
        <dbReference type="SMART" id="SM00507"/>
    </source>
</evidence>
<keyword evidence="3" id="KW-0255">Endonuclease</keyword>
<dbReference type="SMART" id="SM00507">
    <property type="entry name" value="HNHc"/>
    <property type="match status" value="1"/>
</dbReference>
<sequence length="463" mass="49073">METPTPLASLQQDVAALAAVWAGALPAFGVLPSDAQGSFELMSGSGLVSVTDALTRLRRTTDALLVRAAGEVGRRSGPEFGTEGLAKKNGFSTPTRLLASSTGGSTGEAARLLAVGAATASRQDFSGQARPARHPHVAAALDAGLISVDAAGAITGMLDRVAPRADAAVVEGIEKILAERAAELPLSLLLRVIKQAEARLDPDGADLRDEERWLGRSLTIRENRHGMTELTARLDPESASLVTTAIEALVSDGLRAKSARADDEPVITDDRSIPQRQADALVEIMRHVLGCTQTIAPLAAVTTVTRIDLDALRTGLGSGSIDGIDQPVSAGTIRRLAASADLIPMVLGTDSVPLDVGRTARLFTKTQRLALHERDGGCASCGQNINYTHAHHIRWWKRHHGPTDITNGVLLCSFCHHMIHRDGWNIHATPTEVWFIPPPHVDPDQVPRLGGKARFSLPRSAAA</sequence>
<name>A0A4Y9QV82_9MICO</name>
<gene>
    <name evidence="3" type="ORF">E4M00_15160</name>
</gene>
<evidence type="ECO:0000256" key="1">
    <source>
        <dbReference type="ARBA" id="ARBA00023450"/>
    </source>
</evidence>
<keyword evidence="3" id="KW-0540">Nuclease</keyword>
<dbReference type="GO" id="GO:0008270">
    <property type="term" value="F:zinc ion binding"/>
    <property type="evidence" value="ECO:0007669"/>
    <property type="project" value="InterPro"/>
</dbReference>
<dbReference type="Pfam" id="PF01844">
    <property type="entry name" value="HNH"/>
    <property type="match status" value="1"/>
</dbReference>
<dbReference type="RefSeq" id="WP_135121324.1">
    <property type="nucleotide sequence ID" value="NZ_SPQZ01000006.1"/>
</dbReference>
<proteinExistence type="inferred from homology"/>
<dbReference type="GO" id="GO:0004519">
    <property type="term" value="F:endonuclease activity"/>
    <property type="evidence" value="ECO:0007669"/>
    <property type="project" value="UniProtKB-KW"/>
</dbReference>
<dbReference type="GO" id="GO:0003676">
    <property type="term" value="F:nucleic acid binding"/>
    <property type="evidence" value="ECO:0007669"/>
    <property type="project" value="InterPro"/>
</dbReference>
<dbReference type="InterPro" id="IPR002711">
    <property type="entry name" value="HNH"/>
</dbReference>
<comment type="caution">
    <text evidence="3">The sequence shown here is derived from an EMBL/GenBank/DDBJ whole genome shotgun (WGS) entry which is preliminary data.</text>
</comment>
<dbReference type="EMBL" id="SPQZ01000006">
    <property type="protein sequence ID" value="TFV95382.1"/>
    <property type="molecule type" value="Genomic_DNA"/>
</dbReference>
<dbReference type="InterPro" id="IPR003870">
    <property type="entry name" value="DUF222"/>
</dbReference>
<keyword evidence="4" id="KW-1185">Reference proteome</keyword>
<dbReference type="Pfam" id="PF02720">
    <property type="entry name" value="DUF222"/>
    <property type="match status" value="1"/>
</dbReference>
<organism evidence="3 4">
    <name type="scientific">Orlajensenia leifsoniae</name>
    <dbReference type="NCBI Taxonomy" id="2561933"/>
    <lineage>
        <taxon>Bacteria</taxon>
        <taxon>Bacillati</taxon>
        <taxon>Actinomycetota</taxon>
        <taxon>Actinomycetes</taxon>
        <taxon>Micrococcales</taxon>
        <taxon>Microbacteriaceae</taxon>
        <taxon>Orlajensenia</taxon>
    </lineage>
</organism>
<reference evidence="3 4" key="1">
    <citation type="journal article" date="2018" name="J. Microbiol.">
        <title>Leifsonia flava sp. nov., a novel actinobacterium isolated from the rhizosphere of Aquilegia viridiflora.</title>
        <authorList>
            <person name="Cai Y."/>
            <person name="Tao W.Z."/>
            <person name="Ma Y.J."/>
            <person name="Cheng J."/>
            <person name="Zhang M.Y."/>
            <person name="Zhang Y.X."/>
        </authorList>
    </citation>
    <scope>NUCLEOTIDE SEQUENCE [LARGE SCALE GENOMIC DNA]</scope>
    <source>
        <strain evidence="3 4">SYP-B2174</strain>
    </source>
</reference>
<comment type="similarity">
    <text evidence="1">Belongs to the Rv1128c/1148c/1588c/1702c/1945/3466 family.</text>
</comment>
<dbReference type="Proteomes" id="UP000298127">
    <property type="component" value="Unassembled WGS sequence"/>
</dbReference>
<keyword evidence="3" id="KW-0378">Hydrolase</keyword>
<dbReference type="AlphaFoldDB" id="A0A4Y9QV82"/>
<protein>
    <submittedName>
        <fullName evidence="3">HNH endonuclease</fullName>
    </submittedName>
</protein>
<evidence type="ECO:0000313" key="4">
    <source>
        <dbReference type="Proteomes" id="UP000298127"/>
    </source>
</evidence>
<evidence type="ECO:0000313" key="3">
    <source>
        <dbReference type="EMBL" id="TFV95382.1"/>
    </source>
</evidence>